<keyword evidence="2" id="KW-1185">Reference proteome</keyword>
<sequence>MENVLLTRDAAYQYTRWSEAYRQFLRAQEKEEAAALLPHEAAIQAAIERLALPYIHNLLPHRRNEPCCTEGYCQPCAASSSELLDMHRLVHPGRPFLYLPPLRDEECACLAHSTAVLQVRRVQQVVLSGYKGGGLTDEGGYAVCCITCDRCGASCVCRAHSRRRGRRCWRRSRSIMLSRTRQVVL</sequence>
<name>A0A7G2C7M9_9TRYP</name>
<dbReference type="AlphaFoldDB" id="A0A7G2C7M9"/>
<reference evidence="1 2" key="1">
    <citation type="submission" date="2020-08" db="EMBL/GenBank/DDBJ databases">
        <authorList>
            <person name="Newling K."/>
            <person name="Davey J."/>
            <person name="Forrester S."/>
        </authorList>
    </citation>
    <scope>NUCLEOTIDE SEQUENCE [LARGE SCALE GENOMIC DNA]</scope>
    <source>
        <strain evidence="2">Crithidia deanei Carvalho (ATCC PRA-265)</strain>
    </source>
</reference>
<proteinExistence type="predicted"/>
<dbReference type="EMBL" id="LR877148">
    <property type="protein sequence ID" value="CAD2215114.1"/>
    <property type="molecule type" value="Genomic_DNA"/>
</dbReference>
<dbReference type="VEuPathDB" id="TriTrypDB:ADEAN_000256700"/>
<organism evidence="1 2">
    <name type="scientific">Angomonas deanei</name>
    <dbReference type="NCBI Taxonomy" id="59799"/>
    <lineage>
        <taxon>Eukaryota</taxon>
        <taxon>Discoba</taxon>
        <taxon>Euglenozoa</taxon>
        <taxon>Kinetoplastea</taxon>
        <taxon>Metakinetoplastina</taxon>
        <taxon>Trypanosomatida</taxon>
        <taxon>Trypanosomatidae</taxon>
        <taxon>Strigomonadinae</taxon>
        <taxon>Angomonas</taxon>
    </lineage>
</organism>
<gene>
    <name evidence="1" type="ORF">ADEAN_000256700</name>
</gene>
<accession>A0A7G2C7M9</accession>
<protein>
    <submittedName>
        <fullName evidence="1">Uncharacterized protein</fullName>
    </submittedName>
</protein>
<evidence type="ECO:0000313" key="2">
    <source>
        <dbReference type="Proteomes" id="UP000515908"/>
    </source>
</evidence>
<evidence type="ECO:0000313" key="1">
    <source>
        <dbReference type="EMBL" id="CAD2215114.1"/>
    </source>
</evidence>
<dbReference type="Proteomes" id="UP000515908">
    <property type="component" value="Chromosome 04"/>
</dbReference>